<name>A0A317WLR1_9EURO</name>
<sequence>MLWERIEVPDPLTRRRPRYRWTVCSQELESFRRRFVESDGGARGKAGGSGWEPGSRVVDKYAVGSDDLTPGHGQRCPRGCYAYCLVLGGLGREPNNWVQPDEAKRSTEDGSWKTSPSQGFKSGRENNRVTIDRFPTWEEAHRWRKRWGVDAEAGTVRCETEGYSRQEE</sequence>
<reference evidence="2 3" key="1">
    <citation type="submission" date="2016-12" db="EMBL/GenBank/DDBJ databases">
        <title>The genomes of Aspergillus section Nigri reveals drivers in fungal speciation.</title>
        <authorList>
            <consortium name="DOE Joint Genome Institute"/>
            <person name="Vesth T.C."/>
            <person name="Nybo J."/>
            <person name="Theobald S."/>
            <person name="Brandl J."/>
            <person name="Frisvad J.C."/>
            <person name="Nielsen K.F."/>
            <person name="Lyhne E.K."/>
            <person name="Kogle M.E."/>
            <person name="Kuo A."/>
            <person name="Riley R."/>
            <person name="Clum A."/>
            <person name="Nolan M."/>
            <person name="Lipzen A."/>
            <person name="Salamov A."/>
            <person name="Henrissat B."/>
            <person name="Wiebenga A."/>
            <person name="De Vries R.P."/>
            <person name="Grigoriev I.V."/>
            <person name="Mortensen U.H."/>
            <person name="Andersen M.R."/>
            <person name="Baker S.E."/>
        </authorList>
    </citation>
    <scope>NUCLEOTIDE SEQUENCE [LARGE SCALE GENOMIC DNA]</scope>
    <source>
        <strain evidence="2 3">CBS 117.55</strain>
    </source>
</reference>
<evidence type="ECO:0000313" key="3">
    <source>
        <dbReference type="Proteomes" id="UP000247233"/>
    </source>
</evidence>
<proteinExistence type="predicted"/>
<feature type="compositionally biased region" description="Basic and acidic residues" evidence="1">
    <location>
        <begin position="101"/>
        <end position="111"/>
    </location>
</feature>
<dbReference type="EMBL" id="MSFL01000007">
    <property type="protein sequence ID" value="PWY86965.1"/>
    <property type="molecule type" value="Genomic_DNA"/>
</dbReference>
<feature type="region of interest" description="Disordered" evidence="1">
    <location>
        <begin position="93"/>
        <end position="132"/>
    </location>
</feature>
<keyword evidence="3" id="KW-1185">Reference proteome</keyword>
<dbReference type="AlphaFoldDB" id="A0A317WLR1"/>
<organism evidence="2 3">
    <name type="scientific">Aspergillus heteromorphus CBS 117.55</name>
    <dbReference type="NCBI Taxonomy" id="1448321"/>
    <lineage>
        <taxon>Eukaryota</taxon>
        <taxon>Fungi</taxon>
        <taxon>Dikarya</taxon>
        <taxon>Ascomycota</taxon>
        <taxon>Pezizomycotina</taxon>
        <taxon>Eurotiomycetes</taxon>
        <taxon>Eurotiomycetidae</taxon>
        <taxon>Eurotiales</taxon>
        <taxon>Aspergillaceae</taxon>
        <taxon>Aspergillus</taxon>
        <taxon>Aspergillus subgen. Circumdati</taxon>
    </lineage>
</organism>
<accession>A0A317WLR1</accession>
<dbReference type="GeneID" id="37065087"/>
<protein>
    <submittedName>
        <fullName evidence="2">Uncharacterized protein</fullName>
    </submittedName>
</protein>
<gene>
    <name evidence="2" type="ORF">BO70DRAFT_360695</name>
</gene>
<evidence type="ECO:0000256" key="1">
    <source>
        <dbReference type="SAM" id="MobiDB-lite"/>
    </source>
</evidence>
<dbReference type="VEuPathDB" id="FungiDB:BO70DRAFT_360695"/>
<feature type="compositionally biased region" description="Basic and acidic residues" evidence="1">
    <location>
        <begin position="122"/>
        <end position="132"/>
    </location>
</feature>
<dbReference type="Proteomes" id="UP000247233">
    <property type="component" value="Unassembled WGS sequence"/>
</dbReference>
<dbReference type="RefSeq" id="XP_025401197.1">
    <property type="nucleotide sequence ID" value="XM_025542850.1"/>
</dbReference>
<evidence type="ECO:0000313" key="2">
    <source>
        <dbReference type="EMBL" id="PWY86965.1"/>
    </source>
</evidence>
<comment type="caution">
    <text evidence="2">The sequence shown here is derived from an EMBL/GenBank/DDBJ whole genome shotgun (WGS) entry which is preliminary data.</text>
</comment>